<dbReference type="InterPro" id="IPR017972">
    <property type="entry name" value="Cyt_P450_CS"/>
</dbReference>
<accession>A0A8T0HYN9</accession>
<dbReference type="CDD" id="cd20618">
    <property type="entry name" value="CYP71_clan"/>
    <property type="match status" value="1"/>
</dbReference>
<keyword evidence="6 11" id="KW-0479">Metal-binding</keyword>
<comment type="similarity">
    <text evidence="3 12">Belongs to the cytochrome P450 family.</text>
</comment>
<evidence type="ECO:0000256" key="8">
    <source>
        <dbReference type="ARBA" id="ARBA00023002"/>
    </source>
</evidence>
<name>A0A8T0HYN9_CERPU</name>
<evidence type="ECO:0000256" key="2">
    <source>
        <dbReference type="ARBA" id="ARBA00004167"/>
    </source>
</evidence>
<protein>
    <recommendedName>
        <fullName evidence="15">Cytochrome P450</fullName>
    </recommendedName>
</protein>
<dbReference type="InterPro" id="IPR001128">
    <property type="entry name" value="Cyt_P450"/>
</dbReference>
<dbReference type="PANTHER" id="PTHR47944">
    <property type="entry name" value="CYTOCHROME P450 98A9"/>
    <property type="match status" value="1"/>
</dbReference>
<evidence type="ECO:0000256" key="3">
    <source>
        <dbReference type="ARBA" id="ARBA00010617"/>
    </source>
</evidence>
<dbReference type="InterPro" id="IPR002401">
    <property type="entry name" value="Cyt_P450_E_grp-I"/>
</dbReference>
<comment type="subcellular location">
    <subcellularLocation>
        <location evidence="2">Membrane</location>
        <topology evidence="2">Single-pass membrane protein</topology>
    </subcellularLocation>
</comment>
<evidence type="ECO:0000256" key="10">
    <source>
        <dbReference type="ARBA" id="ARBA00023136"/>
    </source>
</evidence>
<proteinExistence type="inferred from homology"/>
<evidence type="ECO:0000256" key="5">
    <source>
        <dbReference type="ARBA" id="ARBA00022692"/>
    </source>
</evidence>
<keyword evidence="8 12" id="KW-0560">Oxidoreductase</keyword>
<dbReference type="Pfam" id="PF00067">
    <property type="entry name" value="p450"/>
    <property type="match status" value="1"/>
</dbReference>
<evidence type="ECO:0000256" key="12">
    <source>
        <dbReference type="RuleBase" id="RU000461"/>
    </source>
</evidence>
<evidence type="ECO:0000256" key="7">
    <source>
        <dbReference type="ARBA" id="ARBA00022989"/>
    </source>
</evidence>
<comment type="cofactor">
    <cofactor evidence="1 11">
        <name>heme</name>
        <dbReference type="ChEBI" id="CHEBI:30413"/>
    </cofactor>
</comment>
<evidence type="ECO:0000256" key="1">
    <source>
        <dbReference type="ARBA" id="ARBA00001971"/>
    </source>
</evidence>
<keyword evidence="9 11" id="KW-0408">Iron</keyword>
<organism evidence="13 14">
    <name type="scientific">Ceratodon purpureus</name>
    <name type="common">Fire moss</name>
    <name type="synonym">Dicranum purpureum</name>
    <dbReference type="NCBI Taxonomy" id="3225"/>
    <lineage>
        <taxon>Eukaryota</taxon>
        <taxon>Viridiplantae</taxon>
        <taxon>Streptophyta</taxon>
        <taxon>Embryophyta</taxon>
        <taxon>Bryophyta</taxon>
        <taxon>Bryophytina</taxon>
        <taxon>Bryopsida</taxon>
        <taxon>Dicranidae</taxon>
        <taxon>Pseudoditrichales</taxon>
        <taxon>Ditrichaceae</taxon>
        <taxon>Ceratodon</taxon>
    </lineage>
</organism>
<dbReference type="GO" id="GO:0020037">
    <property type="term" value="F:heme binding"/>
    <property type="evidence" value="ECO:0007669"/>
    <property type="project" value="InterPro"/>
</dbReference>
<gene>
    <name evidence="13" type="ORF">KC19_5G037700</name>
</gene>
<dbReference type="GO" id="GO:0016020">
    <property type="term" value="C:membrane"/>
    <property type="evidence" value="ECO:0007669"/>
    <property type="project" value="UniProtKB-SubCell"/>
</dbReference>
<evidence type="ECO:0000256" key="6">
    <source>
        <dbReference type="ARBA" id="ARBA00022723"/>
    </source>
</evidence>
<sequence length="547" mass="61319">MVLEWSPFEQMTAFTASSFKVVEEIMGALTVPLLKPLEGFKVYYVATAVVVILLVRKLFSWRVNLPPGPPGLPLIGHMHLLGANPHVSLANMAQKYGPLMSIRLGAKPCIVCTSPETAKEFLKNQDANFGSRPYTSQGYHLMYARQDVAFQSSNASWRNLKKIFTMELTSMKRLDASRHIREDEVAGLVRTIYEQRSVDLKAQLATLISNIISRMILNKRHAGVADPNSTLIEKDFPEMIQTHFRLAGLFVPGDFIPALKWLDLGGLEAQMKEHGKRMDAFVSDILSQHRERRAKGPVSTNEHDMVDVLLDQMEMKDAPFQLSEDNVKALILDAFVAATESSVATTEWAMAELLRKPSLMAKAHAELDAIVGRDRLVQESDLNKLPYLQAMVKEAFRLHPVAPLLMPRESSHAAQAFGYDFPAKTRVLVNAWAIGRDPRIWPEPLVFNPDRFLQPNFRHIDVRGQHFELLAFGAGRRVCPGVSMGVLVVQFVLASLLHSFDWSLPIDMAPEDLDMTELFGLTLPRAAPLPCIGKPRLPLHLYEVCQS</sequence>
<keyword evidence="10" id="KW-0472">Membrane</keyword>
<keyword evidence="12" id="KW-0503">Monooxygenase</keyword>
<dbReference type="PRINTS" id="PR00463">
    <property type="entry name" value="EP450I"/>
</dbReference>
<keyword evidence="14" id="KW-1185">Reference proteome</keyword>
<dbReference type="GO" id="GO:0016705">
    <property type="term" value="F:oxidoreductase activity, acting on paired donors, with incorporation or reduction of molecular oxygen"/>
    <property type="evidence" value="ECO:0007669"/>
    <property type="project" value="InterPro"/>
</dbReference>
<comment type="caution">
    <text evidence="13">The sequence shown here is derived from an EMBL/GenBank/DDBJ whole genome shotgun (WGS) entry which is preliminary data.</text>
</comment>
<dbReference type="SUPFAM" id="SSF48264">
    <property type="entry name" value="Cytochrome P450"/>
    <property type="match status" value="1"/>
</dbReference>
<reference evidence="13" key="1">
    <citation type="submission" date="2020-06" db="EMBL/GenBank/DDBJ databases">
        <title>WGS assembly of Ceratodon purpureus strain R40.</title>
        <authorList>
            <person name="Carey S.B."/>
            <person name="Jenkins J."/>
            <person name="Shu S."/>
            <person name="Lovell J.T."/>
            <person name="Sreedasyam A."/>
            <person name="Maumus F."/>
            <person name="Tiley G.P."/>
            <person name="Fernandez-Pozo N."/>
            <person name="Barry K."/>
            <person name="Chen C."/>
            <person name="Wang M."/>
            <person name="Lipzen A."/>
            <person name="Daum C."/>
            <person name="Saski C.A."/>
            <person name="Payton A.C."/>
            <person name="Mcbreen J.C."/>
            <person name="Conrad R.E."/>
            <person name="Kollar L.M."/>
            <person name="Olsson S."/>
            <person name="Huttunen S."/>
            <person name="Landis J.B."/>
            <person name="Wickett N.J."/>
            <person name="Johnson M.G."/>
            <person name="Rensing S.A."/>
            <person name="Grimwood J."/>
            <person name="Schmutz J."/>
            <person name="Mcdaniel S.F."/>
        </authorList>
    </citation>
    <scope>NUCLEOTIDE SEQUENCE</scope>
    <source>
        <strain evidence="13">R40</strain>
    </source>
</reference>
<dbReference type="FunFam" id="1.10.630.10:FF:000097">
    <property type="entry name" value="Cytochrome P-450 19"/>
    <property type="match status" value="1"/>
</dbReference>
<evidence type="ECO:0000313" key="14">
    <source>
        <dbReference type="Proteomes" id="UP000822688"/>
    </source>
</evidence>
<keyword evidence="4 11" id="KW-0349">Heme</keyword>
<feature type="binding site" description="axial binding residue" evidence="11">
    <location>
        <position position="479"/>
    </location>
    <ligand>
        <name>heme</name>
        <dbReference type="ChEBI" id="CHEBI:30413"/>
    </ligand>
    <ligandPart>
        <name>Fe</name>
        <dbReference type="ChEBI" id="CHEBI:18248"/>
    </ligandPart>
</feature>
<keyword evidence="7" id="KW-1133">Transmembrane helix</keyword>
<keyword evidence="5" id="KW-0812">Transmembrane</keyword>
<dbReference type="Proteomes" id="UP000822688">
    <property type="component" value="Chromosome 5"/>
</dbReference>
<dbReference type="PANTHER" id="PTHR47944:SF4">
    <property type="entry name" value="OS09G0441700 PROTEIN"/>
    <property type="match status" value="1"/>
</dbReference>
<dbReference type="AlphaFoldDB" id="A0A8T0HYN9"/>
<dbReference type="EMBL" id="CM026425">
    <property type="protein sequence ID" value="KAG0575887.1"/>
    <property type="molecule type" value="Genomic_DNA"/>
</dbReference>
<evidence type="ECO:0000256" key="11">
    <source>
        <dbReference type="PIRSR" id="PIRSR602401-1"/>
    </source>
</evidence>
<dbReference type="PROSITE" id="PS00086">
    <property type="entry name" value="CYTOCHROME_P450"/>
    <property type="match status" value="1"/>
</dbReference>
<evidence type="ECO:0008006" key="15">
    <source>
        <dbReference type="Google" id="ProtNLM"/>
    </source>
</evidence>
<dbReference type="PRINTS" id="PR00385">
    <property type="entry name" value="P450"/>
</dbReference>
<dbReference type="GO" id="GO:0044550">
    <property type="term" value="P:secondary metabolite biosynthetic process"/>
    <property type="evidence" value="ECO:0007669"/>
    <property type="project" value="UniProtKB-ARBA"/>
</dbReference>
<dbReference type="Gene3D" id="1.10.630.10">
    <property type="entry name" value="Cytochrome P450"/>
    <property type="match status" value="1"/>
</dbReference>
<evidence type="ECO:0000313" key="13">
    <source>
        <dbReference type="EMBL" id="KAG0575887.1"/>
    </source>
</evidence>
<evidence type="ECO:0000256" key="9">
    <source>
        <dbReference type="ARBA" id="ARBA00023004"/>
    </source>
</evidence>
<dbReference type="InterPro" id="IPR036396">
    <property type="entry name" value="Cyt_P450_sf"/>
</dbReference>
<dbReference type="GO" id="GO:0004497">
    <property type="term" value="F:monooxygenase activity"/>
    <property type="evidence" value="ECO:0007669"/>
    <property type="project" value="UniProtKB-KW"/>
</dbReference>
<evidence type="ECO:0000256" key="4">
    <source>
        <dbReference type="ARBA" id="ARBA00022617"/>
    </source>
</evidence>
<dbReference type="GO" id="GO:0005506">
    <property type="term" value="F:iron ion binding"/>
    <property type="evidence" value="ECO:0007669"/>
    <property type="project" value="InterPro"/>
</dbReference>